<organism evidence="2">
    <name type="scientific">Rosellinia necatrix</name>
    <name type="common">White root-rot fungus</name>
    <dbReference type="NCBI Taxonomy" id="77044"/>
    <lineage>
        <taxon>Eukaryota</taxon>
        <taxon>Fungi</taxon>
        <taxon>Dikarya</taxon>
        <taxon>Ascomycota</taxon>
        <taxon>Pezizomycotina</taxon>
        <taxon>Sordariomycetes</taxon>
        <taxon>Xylariomycetidae</taxon>
        <taxon>Xylariales</taxon>
        <taxon>Xylariaceae</taxon>
        <taxon>Rosellinia</taxon>
    </lineage>
</organism>
<proteinExistence type="predicted"/>
<evidence type="ECO:0000313" key="3">
    <source>
        <dbReference type="Proteomes" id="UP000054516"/>
    </source>
</evidence>
<dbReference type="Proteomes" id="UP000054516">
    <property type="component" value="Unassembled WGS sequence"/>
</dbReference>
<feature type="compositionally biased region" description="Basic and acidic residues" evidence="1">
    <location>
        <begin position="94"/>
        <end position="107"/>
    </location>
</feature>
<dbReference type="AlphaFoldDB" id="A0A1W2TH95"/>
<name>A0A1W2TH95_ROSNE</name>
<feature type="compositionally biased region" description="Basic residues" evidence="1">
    <location>
        <begin position="120"/>
        <end position="132"/>
    </location>
</feature>
<feature type="region of interest" description="Disordered" evidence="1">
    <location>
        <begin position="94"/>
        <end position="221"/>
    </location>
</feature>
<protein>
    <submittedName>
        <fullName evidence="2">Uncharacterized protein</fullName>
    </submittedName>
</protein>
<keyword evidence="3" id="KW-1185">Reference proteome</keyword>
<evidence type="ECO:0000256" key="1">
    <source>
        <dbReference type="SAM" id="MobiDB-lite"/>
    </source>
</evidence>
<dbReference type="EMBL" id="DF977471">
    <property type="protein sequence ID" value="GAP87502.1"/>
    <property type="molecule type" value="Genomic_DNA"/>
</dbReference>
<evidence type="ECO:0000313" key="2">
    <source>
        <dbReference type="EMBL" id="GAP87502.1"/>
    </source>
</evidence>
<dbReference type="OrthoDB" id="4771701at2759"/>
<feature type="compositionally biased region" description="Basic and acidic residues" evidence="1">
    <location>
        <begin position="205"/>
        <end position="221"/>
    </location>
</feature>
<reference evidence="2" key="1">
    <citation type="submission" date="2016-03" db="EMBL/GenBank/DDBJ databases">
        <title>Draft genome sequence of Rosellinia necatrix.</title>
        <authorList>
            <person name="Kanematsu S."/>
        </authorList>
    </citation>
    <scope>NUCLEOTIDE SEQUENCE [LARGE SCALE GENOMIC DNA]</scope>
    <source>
        <strain evidence="2">W97</strain>
    </source>
</reference>
<sequence length="498" mass="56445">MEGESIQTETTITTDSYNEEDRIAFFQRFSEELVTGDDDTQLTNEKSIETPVLINSDSEEDLVSLLRRDRKKLGTGQNATRVITRHGNWESLDFKLRERPGSPEKKGGKGKGSAILTESKKHRKSSNRRKKPNALDPESAAQTPPPRRELVPGLDAQRTPNSSRPPKIPKRKGRIRDEPDTALLLTQPTARSPALGQSRLAPRTQSEEREAGRVAKLEGRRPAREDVVPEFKWGYAIRYVDGADIILDDEDDARVRAATTHRTFADREKANEYLDRKTSPAAVGGLEAVVRRAVSLEGPERLLRVDIELANGERHLMWVERGLVALRDLKERKRREVQWQPRPRPRFPHYVVTCDLIRYDASPISRSDDDDDDNDKCDGIGAMDQNGRPAGSTGLSVELRIKKLPPVTFTFREMANEHAGMLFLEKCKVDRRFAVPLDVYWWQCNAVPEHKEAVARARRADGLYEATLDSQNMNSRLGWDQILVHVHEVDDVIGPVNF</sequence>
<gene>
    <name evidence="2" type="ORF">SAMD00023353_2600470</name>
</gene>
<accession>A0A1W2TH95</accession>